<dbReference type="Gene3D" id="3.55.40.20">
    <property type="entry name" value="Iron/manganese superoxide dismutase, C-terminal domain"/>
    <property type="match status" value="1"/>
</dbReference>
<dbReference type="EMBL" id="AZST01000133">
    <property type="protein sequence ID" value="KEP51957.1"/>
    <property type="molecule type" value="Genomic_DNA"/>
</dbReference>
<protein>
    <submittedName>
        <fullName evidence="3">Inositolphosphorylceramide synthase</fullName>
    </submittedName>
</protein>
<feature type="region of interest" description="Disordered" evidence="1">
    <location>
        <begin position="204"/>
        <end position="273"/>
    </location>
</feature>
<evidence type="ECO:0000313" key="4">
    <source>
        <dbReference type="Proteomes" id="UP000027456"/>
    </source>
</evidence>
<dbReference type="InterPro" id="IPR036314">
    <property type="entry name" value="SOD_C_sf"/>
</dbReference>
<dbReference type="Pfam" id="PF02777">
    <property type="entry name" value="Sod_Fe_C"/>
    <property type="match status" value="1"/>
</dbReference>
<dbReference type="GO" id="GO:0004784">
    <property type="term" value="F:superoxide dismutase activity"/>
    <property type="evidence" value="ECO:0007669"/>
    <property type="project" value="InterPro"/>
</dbReference>
<evidence type="ECO:0000259" key="2">
    <source>
        <dbReference type="Pfam" id="PF02777"/>
    </source>
</evidence>
<feature type="domain" description="Manganese/iron superoxide dismutase C-terminal" evidence="2">
    <location>
        <begin position="138"/>
        <end position="194"/>
    </location>
</feature>
<reference evidence="3 4" key="1">
    <citation type="submission" date="2013-12" db="EMBL/GenBank/DDBJ databases">
        <authorList>
            <person name="Cubeta M."/>
            <person name="Pakala S."/>
            <person name="Fedorova N."/>
            <person name="Thomas E."/>
            <person name="Dean R."/>
            <person name="Jabaji S."/>
            <person name="Neate S."/>
            <person name="Toda T."/>
            <person name="Tavantzis S."/>
            <person name="Vilgalys R."/>
            <person name="Bharathan N."/>
            <person name="Pakala S."/>
            <person name="Losada L.S."/>
            <person name="Zafar N."/>
            <person name="Nierman W."/>
        </authorList>
    </citation>
    <scope>NUCLEOTIDE SEQUENCE [LARGE SCALE GENOMIC DNA]</scope>
    <source>
        <strain evidence="3 4">123E</strain>
    </source>
</reference>
<dbReference type="SUPFAM" id="SSF54719">
    <property type="entry name" value="Fe,Mn superoxide dismutase (SOD), C-terminal domain"/>
    <property type="match status" value="1"/>
</dbReference>
<comment type="caution">
    <text evidence="3">The sequence shown here is derived from an EMBL/GenBank/DDBJ whole genome shotgun (WGS) entry which is preliminary data.</text>
</comment>
<proteinExistence type="predicted"/>
<dbReference type="InterPro" id="IPR036324">
    <property type="entry name" value="Mn/Fe_SOD_N_sf"/>
</dbReference>
<organism evidence="3 4">
    <name type="scientific">Rhizoctonia solani 123E</name>
    <dbReference type="NCBI Taxonomy" id="1423351"/>
    <lineage>
        <taxon>Eukaryota</taxon>
        <taxon>Fungi</taxon>
        <taxon>Dikarya</taxon>
        <taxon>Basidiomycota</taxon>
        <taxon>Agaricomycotina</taxon>
        <taxon>Agaricomycetes</taxon>
        <taxon>Cantharellales</taxon>
        <taxon>Ceratobasidiaceae</taxon>
        <taxon>Rhizoctonia</taxon>
    </lineage>
</organism>
<feature type="compositionally biased region" description="Low complexity" evidence="1">
    <location>
        <begin position="229"/>
        <end position="238"/>
    </location>
</feature>
<dbReference type="AlphaFoldDB" id="A0A074SPK7"/>
<evidence type="ECO:0000313" key="3">
    <source>
        <dbReference type="EMBL" id="KEP51957.1"/>
    </source>
</evidence>
<sequence length="348" mass="37988">MNRYLARSLRSVRTRKTATWCLPRYVSTSADQPVVGLHARRELEYPIDEGLGEFLTPQGLRTIAVDWQEGLLNRLNEEVKDTELAGQSVMQTLISTAASKSASLTYMYASQALNNSFFLDNLKPLSPNETSHEANISASLMQKIRLDFGSLTHLKSTVSAAALGMSSSGWVWLVQDANGSLGVVPTFGSGTVLVRNRMHRSPSFAPAVGESSDPRHVPGSSTTPPPSTASPLSGSTTPRSPLRPITDKSRTPPVREFANGSSQSPGPAYSPGDINSIFGQTHITDFTKIGDILSPLFCISVHEHAWLSSGYGVWGKEPYLQKFWTVLDWGKVSKSNEYWMGSTVQHFV</sequence>
<dbReference type="Proteomes" id="UP000027456">
    <property type="component" value="Unassembled WGS sequence"/>
</dbReference>
<name>A0A074SPK7_9AGAM</name>
<dbReference type="SUPFAM" id="SSF46609">
    <property type="entry name" value="Fe,Mn superoxide dismutase (SOD), N-terminal domain"/>
    <property type="match status" value="1"/>
</dbReference>
<evidence type="ECO:0000256" key="1">
    <source>
        <dbReference type="SAM" id="MobiDB-lite"/>
    </source>
</evidence>
<dbReference type="GO" id="GO:0046872">
    <property type="term" value="F:metal ion binding"/>
    <property type="evidence" value="ECO:0007669"/>
    <property type="project" value="InterPro"/>
</dbReference>
<keyword evidence="4" id="KW-1185">Reference proteome</keyword>
<dbReference type="HOGENOM" id="CLU_057349_2_0_1"/>
<dbReference type="STRING" id="1423351.A0A074SPK7"/>
<dbReference type="OrthoDB" id="275227at2759"/>
<dbReference type="PANTHER" id="PTHR42769">
    <property type="entry name" value="SUPEROXIDE DISMUTASE"/>
    <property type="match status" value="1"/>
</dbReference>
<gene>
    <name evidence="3" type="ORF">V565_052910</name>
</gene>
<dbReference type="PANTHER" id="PTHR42769:SF3">
    <property type="entry name" value="SUPEROXIDE DISMUTASE [FE] 2, CHLOROPLASTIC"/>
    <property type="match status" value="1"/>
</dbReference>
<dbReference type="InterPro" id="IPR019832">
    <property type="entry name" value="Mn/Fe_SOD_C"/>
</dbReference>
<accession>A0A074SPK7</accession>